<proteinExistence type="predicted"/>
<name>A0A9P4RA19_9PLEO</name>
<keyword evidence="2" id="KW-1185">Reference proteome</keyword>
<sequence length="170" mass="19684">MYWLKRVDRVGCARSPMRSNFPRTGRCVGCQDISFSLPVQPQGYLQRRRFHFLNSWPRSRTPWAYLAAKLTPRASVVFRMDFSASPSRDELEEPRPFSDALQRVAAIYDPHKIPQRSIQSPAFIPCSTQHRFGQTTYCALRLTPQWLAPILVLAYQVHRLMGMLDCIGRL</sequence>
<dbReference type="Proteomes" id="UP000799444">
    <property type="component" value="Unassembled WGS sequence"/>
</dbReference>
<reference evidence="1" key="1">
    <citation type="journal article" date="2020" name="Stud. Mycol.">
        <title>101 Dothideomycetes genomes: a test case for predicting lifestyles and emergence of pathogens.</title>
        <authorList>
            <person name="Haridas S."/>
            <person name="Albert R."/>
            <person name="Binder M."/>
            <person name="Bloem J."/>
            <person name="Labutti K."/>
            <person name="Salamov A."/>
            <person name="Andreopoulos B."/>
            <person name="Baker S."/>
            <person name="Barry K."/>
            <person name="Bills G."/>
            <person name="Bluhm B."/>
            <person name="Cannon C."/>
            <person name="Castanera R."/>
            <person name="Culley D."/>
            <person name="Daum C."/>
            <person name="Ezra D."/>
            <person name="Gonzalez J."/>
            <person name="Henrissat B."/>
            <person name="Kuo A."/>
            <person name="Liang C."/>
            <person name="Lipzen A."/>
            <person name="Lutzoni F."/>
            <person name="Magnuson J."/>
            <person name="Mondo S."/>
            <person name="Nolan M."/>
            <person name="Ohm R."/>
            <person name="Pangilinan J."/>
            <person name="Park H.-J."/>
            <person name="Ramirez L."/>
            <person name="Alfaro M."/>
            <person name="Sun H."/>
            <person name="Tritt A."/>
            <person name="Yoshinaga Y."/>
            <person name="Zwiers L.-H."/>
            <person name="Turgeon B."/>
            <person name="Goodwin S."/>
            <person name="Spatafora J."/>
            <person name="Crous P."/>
            <person name="Grigoriev I."/>
        </authorList>
    </citation>
    <scope>NUCLEOTIDE SEQUENCE</scope>
    <source>
        <strain evidence="1">CBS 125425</strain>
    </source>
</reference>
<gene>
    <name evidence="1" type="ORF">EJ04DRAFT_354420</name>
</gene>
<evidence type="ECO:0000313" key="2">
    <source>
        <dbReference type="Proteomes" id="UP000799444"/>
    </source>
</evidence>
<protein>
    <submittedName>
        <fullName evidence="1">Uncharacterized protein</fullName>
    </submittedName>
</protein>
<organism evidence="1 2">
    <name type="scientific">Polyplosphaeria fusca</name>
    <dbReference type="NCBI Taxonomy" id="682080"/>
    <lineage>
        <taxon>Eukaryota</taxon>
        <taxon>Fungi</taxon>
        <taxon>Dikarya</taxon>
        <taxon>Ascomycota</taxon>
        <taxon>Pezizomycotina</taxon>
        <taxon>Dothideomycetes</taxon>
        <taxon>Pleosporomycetidae</taxon>
        <taxon>Pleosporales</taxon>
        <taxon>Tetraplosphaeriaceae</taxon>
        <taxon>Polyplosphaeria</taxon>
    </lineage>
</organism>
<comment type="caution">
    <text evidence="1">The sequence shown here is derived from an EMBL/GenBank/DDBJ whole genome shotgun (WGS) entry which is preliminary data.</text>
</comment>
<evidence type="ECO:0000313" key="1">
    <source>
        <dbReference type="EMBL" id="KAF2739176.1"/>
    </source>
</evidence>
<dbReference type="EMBL" id="ML996105">
    <property type="protein sequence ID" value="KAF2739176.1"/>
    <property type="molecule type" value="Genomic_DNA"/>
</dbReference>
<accession>A0A9P4RA19</accession>
<dbReference type="AlphaFoldDB" id="A0A9P4RA19"/>